<name>A0A1T3NIJ2_9ACTN</name>
<evidence type="ECO:0000313" key="1">
    <source>
        <dbReference type="EMBL" id="OPC76667.1"/>
    </source>
</evidence>
<organism evidence="1 2">
    <name type="scientific">Embleya scabrispora</name>
    <dbReference type="NCBI Taxonomy" id="159449"/>
    <lineage>
        <taxon>Bacteria</taxon>
        <taxon>Bacillati</taxon>
        <taxon>Actinomycetota</taxon>
        <taxon>Actinomycetes</taxon>
        <taxon>Kitasatosporales</taxon>
        <taxon>Streptomycetaceae</taxon>
        <taxon>Embleya</taxon>
    </lineage>
</organism>
<sequence length="244" mass="26460">MVDIPLVSGNALRGVLRRTGEEMMREVLRYEGELAPSVAHALFGGGVLSRRTGEPLSGERLHVLRTLVPQLGVFGGSIAGRVMDGILDVGKLIPVCLETHEDLDLPDGLHKPPLLSADDLIQVEAYSRNDESAGPTYAHLTRATAPAEASTLMRYSAESFMVGTTFSMMLNLRGATPCESAFFRELVDVYVADARVGGRRGQGHGRLSLHIAPTVTAGTPTRFDWRGFLTEHRDEAVNLLKQLA</sequence>
<gene>
    <name evidence="1" type="ORF">B4N89_45085</name>
</gene>
<keyword evidence="2" id="KW-1185">Reference proteome</keyword>
<dbReference type="OrthoDB" id="4425858at2"/>
<dbReference type="EMBL" id="MWQN01000005">
    <property type="protein sequence ID" value="OPC76667.1"/>
    <property type="molecule type" value="Genomic_DNA"/>
</dbReference>
<reference evidence="1 2" key="1">
    <citation type="submission" date="2017-03" db="EMBL/GenBank/DDBJ databases">
        <title>Draft genome sequence of Streptomyces scabrisporus NF3, endophyte isolated from Amphipterygium adstringens.</title>
        <authorList>
            <person name="Vazquez M."/>
            <person name="Ceapa C.D."/>
            <person name="Rodriguez Luna D."/>
            <person name="Sanchez Esquivel S."/>
        </authorList>
    </citation>
    <scope>NUCLEOTIDE SEQUENCE [LARGE SCALE GENOMIC DNA]</scope>
    <source>
        <strain evidence="1 2">NF3</strain>
    </source>
</reference>
<proteinExistence type="predicted"/>
<evidence type="ECO:0000313" key="2">
    <source>
        <dbReference type="Proteomes" id="UP000190037"/>
    </source>
</evidence>
<dbReference type="RefSeq" id="WP_143658340.1">
    <property type="nucleotide sequence ID" value="NZ_MWQN01000005.1"/>
</dbReference>
<dbReference type="Proteomes" id="UP000190037">
    <property type="component" value="Unassembled WGS sequence"/>
</dbReference>
<comment type="caution">
    <text evidence="1">The sequence shown here is derived from an EMBL/GenBank/DDBJ whole genome shotgun (WGS) entry which is preliminary data.</text>
</comment>
<dbReference type="AlphaFoldDB" id="A0A1T3NIJ2"/>
<accession>A0A1T3NIJ2</accession>
<protein>
    <submittedName>
        <fullName evidence="1">Uncharacterized protein</fullName>
    </submittedName>
</protein>